<dbReference type="EMBL" id="CP014167">
    <property type="protein sequence ID" value="ANS76335.1"/>
    <property type="molecule type" value="Genomic_DNA"/>
</dbReference>
<gene>
    <name evidence="10" type="ORF">AWM70_18605</name>
</gene>
<evidence type="ECO:0000256" key="6">
    <source>
        <dbReference type="ARBA" id="ARBA00023125"/>
    </source>
</evidence>
<evidence type="ECO:0000256" key="7">
    <source>
        <dbReference type="ARBA" id="ARBA00049120"/>
    </source>
</evidence>
<dbReference type="RefSeq" id="WP_068698883.1">
    <property type="nucleotide sequence ID" value="NZ_CP014167.1"/>
</dbReference>
<keyword evidence="3 10" id="KW-0808">Transferase</keyword>
<evidence type="ECO:0000256" key="5">
    <source>
        <dbReference type="ARBA" id="ARBA00022747"/>
    </source>
</evidence>
<keyword evidence="11" id="KW-1185">Reference proteome</keyword>
<evidence type="ECO:0000256" key="8">
    <source>
        <dbReference type="RuleBase" id="RU362026"/>
    </source>
</evidence>
<sequence length="323" mass="37286">MKTYRNEEILHSLSPEINLPKVVLHHGDTLEYLKSLPSNSTKLIVTSPPYNVGKEYETKTSIENYLLSQEKVIQELIRIVSEDGSICWQVGNYVDKGEVFPLDIYYYNIFKKHNLYLRNRIVWRFGHGLHAKNRFSGRYETILWFTKSNDYTFNLDDVRIPAKYPGKKHFKGEKKGQLSGNPKGKNPEDVWDILIEDWDELVWDIPNVKSNHPEKTVHPCQYPVELIERLVLALTNENDTVLDPYAGVSSSIIAAIKHKRNAIGIDKELSYINVGIDRIRAFANGKLELRPLGKEVYKPTGKEKVSSIPEEWLTSKDSIYHKS</sequence>
<keyword evidence="4" id="KW-0949">S-adenosyl-L-methionine</keyword>
<dbReference type="PROSITE" id="PS00093">
    <property type="entry name" value="N4_MTASE"/>
    <property type="match status" value="1"/>
</dbReference>
<dbReference type="KEGG" id="pyg:AWM70_18605"/>
<dbReference type="Gene3D" id="3.40.50.150">
    <property type="entry name" value="Vaccinia Virus protein VP39"/>
    <property type="match status" value="1"/>
</dbReference>
<evidence type="ECO:0000256" key="3">
    <source>
        <dbReference type="ARBA" id="ARBA00022679"/>
    </source>
</evidence>
<evidence type="ECO:0000313" key="11">
    <source>
        <dbReference type="Proteomes" id="UP000092573"/>
    </source>
</evidence>
<feature type="domain" description="DNA methylase N-4/N-6" evidence="9">
    <location>
        <begin position="42"/>
        <end position="274"/>
    </location>
</feature>
<dbReference type="EC" id="2.1.1.-" evidence="8"/>
<dbReference type="InterPro" id="IPR017985">
    <property type="entry name" value="MeTrfase_CN4_CS"/>
</dbReference>
<keyword evidence="2 10" id="KW-0489">Methyltransferase</keyword>
<dbReference type="GO" id="GO:0008170">
    <property type="term" value="F:N-methyltransferase activity"/>
    <property type="evidence" value="ECO:0007669"/>
    <property type="project" value="InterPro"/>
</dbReference>
<dbReference type="REBASE" id="152835">
    <property type="entry name" value="M.PspDCY84ORF18605P"/>
</dbReference>
<evidence type="ECO:0000256" key="1">
    <source>
        <dbReference type="ARBA" id="ARBA00010203"/>
    </source>
</evidence>
<dbReference type="InterPro" id="IPR001091">
    <property type="entry name" value="RM_Methyltransferase"/>
</dbReference>
<evidence type="ECO:0000256" key="4">
    <source>
        <dbReference type="ARBA" id="ARBA00022691"/>
    </source>
</evidence>
<protein>
    <recommendedName>
        <fullName evidence="8">Methyltransferase</fullName>
        <ecNumber evidence="8">2.1.1.-</ecNumber>
    </recommendedName>
</protein>
<organism evidence="10 11">
    <name type="scientific">Paenibacillus yonginensis</name>
    <dbReference type="NCBI Taxonomy" id="1462996"/>
    <lineage>
        <taxon>Bacteria</taxon>
        <taxon>Bacillati</taxon>
        <taxon>Bacillota</taxon>
        <taxon>Bacilli</taxon>
        <taxon>Bacillales</taxon>
        <taxon>Paenibacillaceae</taxon>
        <taxon>Paenibacillus</taxon>
    </lineage>
</organism>
<dbReference type="InterPro" id="IPR029063">
    <property type="entry name" value="SAM-dependent_MTases_sf"/>
</dbReference>
<dbReference type="GO" id="GO:0032259">
    <property type="term" value="P:methylation"/>
    <property type="evidence" value="ECO:0007669"/>
    <property type="project" value="UniProtKB-KW"/>
</dbReference>
<comment type="catalytic activity">
    <reaction evidence="7">
        <text>a 2'-deoxycytidine in DNA + S-adenosyl-L-methionine = an N(4)-methyl-2'-deoxycytidine in DNA + S-adenosyl-L-homocysteine + H(+)</text>
        <dbReference type="Rhea" id="RHEA:16857"/>
        <dbReference type="Rhea" id="RHEA-COMP:11369"/>
        <dbReference type="Rhea" id="RHEA-COMP:13674"/>
        <dbReference type="ChEBI" id="CHEBI:15378"/>
        <dbReference type="ChEBI" id="CHEBI:57856"/>
        <dbReference type="ChEBI" id="CHEBI:59789"/>
        <dbReference type="ChEBI" id="CHEBI:85452"/>
        <dbReference type="ChEBI" id="CHEBI:137933"/>
        <dbReference type="EC" id="2.1.1.113"/>
    </reaction>
</comment>
<evidence type="ECO:0000313" key="10">
    <source>
        <dbReference type="EMBL" id="ANS76335.1"/>
    </source>
</evidence>
<reference evidence="10 11" key="1">
    <citation type="submission" date="2016-01" db="EMBL/GenBank/DDBJ databases">
        <title>Complete Genome Sequence of Paenibacillus yonginensis DCY84, a novel Plant Growth-Promoting Bacteria with Elicitation of Induced Systemic Resistance.</title>
        <authorList>
            <person name="Kim Y.J."/>
            <person name="Yang D.C."/>
            <person name="Sukweenadhi J."/>
        </authorList>
    </citation>
    <scope>NUCLEOTIDE SEQUENCE [LARGE SCALE GENOMIC DNA]</scope>
    <source>
        <strain evidence="10 11">DCY84</strain>
    </source>
</reference>
<keyword evidence="6" id="KW-0238">DNA-binding</keyword>
<dbReference type="SUPFAM" id="SSF53335">
    <property type="entry name" value="S-adenosyl-L-methionine-dependent methyltransferases"/>
    <property type="match status" value="1"/>
</dbReference>
<dbReference type="STRING" id="1462996.AWM70_18605"/>
<comment type="similarity">
    <text evidence="1">Belongs to the N(4)/N(6)-methyltransferase family. N(4) subfamily.</text>
</comment>
<dbReference type="PRINTS" id="PR00508">
    <property type="entry name" value="S21N4MTFRASE"/>
</dbReference>
<dbReference type="GO" id="GO:0015667">
    <property type="term" value="F:site-specific DNA-methyltransferase (cytosine-N4-specific) activity"/>
    <property type="evidence" value="ECO:0007669"/>
    <property type="project" value="UniProtKB-EC"/>
</dbReference>
<dbReference type="InterPro" id="IPR002941">
    <property type="entry name" value="DNA_methylase_N4/N6"/>
</dbReference>
<dbReference type="Pfam" id="PF01555">
    <property type="entry name" value="N6_N4_Mtase"/>
    <property type="match status" value="1"/>
</dbReference>
<evidence type="ECO:0000259" key="9">
    <source>
        <dbReference type="Pfam" id="PF01555"/>
    </source>
</evidence>
<dbReference type="Proteomes" id="UP000092573">
    <property type="component" value="Chromosome"/>
</dbReference>
<keyword evidence="5" id="KW-0680">Restriction system</keyword>
<dbReference type="AlphaFoldDB" id="A0A1B1N4L9"/>
<accession>A0A1B1N4L9</accession>
<name>A0A1B1N4L9_9BACL</name>
<dbReference type="OrthoDB" id="9800801at2"/>
<dbReference type="GO" id="GO:0003677">
    <property type="term" value="F:DNA binding"/>
    <property type="evidence" value="ECO:0007669"/>
    <property type="project" value="UniProtKB-KW"/>
</dbReference>
<evidence type="ECO:0000256" key="2">
    <source>
        <dbReference type="ARBA" id="ARBA00022603"/>
    </source>
</evidence>
<dbReference type="GO" id="GO:0009307">
    <property type="term" value="P:DNA restriction-modification system"/>
    <property type="evidence" value="ECO:0007669"/>
    <property type="project" value="UniProtKB-KW"/>
</dbReference>
<proteinExistence type="inferred from homology"/>